<protein>
    <submittedName>
        <fullName evidence="1">Uncharacterized protein</fullName>
    </submittedName>
</protein>
<dbReference type="Proteomes" id="UP000198729">
    <property type="component" value="Unassembled WGS sequence"/>
</dbReference>
<reference evidence="1 2" key="1">
    <citation type="submission" date="2016-10" db="EMBL/GenBank/DDBJ databases">
        <authorList>
            <person name="de Groot N.N."/>
        </authorList>
    </citation>
    <scope>NUCLEOTIDE SEQUENCE [LARGE SCALE GENOMIC DNA]</scope>
    <source>
        <strain evidence="1">1</strain>
    </source>
</reference>
<dbReference type="EMBL" id="FMWO01000011">
    <property type="protein sequence ID" value="SCZ84179.1"/>
    <property type="molecule type" value="Genomic_DNA"/>
</dbReference>
<dbReference type="AlphaFoldDB" id="A0A1G5SCL7"/>
<sequence>MYARKFIEIPFNASRARRAGHTYYGEFKFLGLHGGQIGAQKGD</sequence>
<evidence type="ECO:0000313" key="1">
    <source>
        <dbReference type="EMBL" id="SCZ84179.1"/>
    </source>
</evidence>
<gene>
    <name evidence="1" type="ORF">NSMM_1080029</name>
</gene>
<accession>A0A1G5SCL7</accession>
<keyword evidence="2" id="KW-1185">Reference proteome</keyword>
<evidence type="ECO:0000313" key="2">
    <source>
        <dbReference type="Proteomes" id="UP000198729"/>
    </source>
</evidence>
<organism evidence="1 2">
    <name type="scientific">Nitrosomonas mobilis</name>
    <dbReference type="NCBI Taxonomy" id="51642"/>
    <lineage>
        <taxon>Bacteria</taxon>
        <taxon>Pseudomonadati</taxon>
        <taxon>Pseudomonadota</taxon>
        <taxon>Betaproteobacteria</taxon>
        <taxon>Nitrosomonadales</taxon>
        <taxon>Nitrosomonadaceae</taxon>
        <taxon>Nitrosomonas</taxon>
    </lineage>
</organism>
<proteinExistence type="predicted"/>
<name>A0A1G5SCL7_9PROT</name>